<dbReference type="InterPro" id="IPR001463">
    <property type="entry name" value="Na/Ala_symport"/>
</dbReference>
<dbReference type="GO" id="GO:0005283">
    <property type="term" value="F:amino acid:sodium symporter activity"/>
    <property type="evidence" value="ECO:0007669"/>
    <property type="project" value="InterPro"/>
</dbReference>
<gene>
    <name evidence="10" type="ORF">CON65_10930</name>
</gene>
<evidence type="ECO:0000256" key="1">
    <source>
        <dbReference type="ARBA" id="ARBA00004651"/>
    </source>
</evidence>
<keyword evidence="5 9" id="KW-0812">Transmembrane</keyword>
<keyword evidence="3 9" id="KW-0813">Transport</keyword>
<dbReference type="PROSITE" id="PS00873">
    <property type="entry name" value="NA_ALANINE_SYMP"/>
    <property type="match status" value="1"/>
</dbReference>
<organism evidence="10 11">
    <name type="scientific">Bacillus pseudomycoides</name>
    <dbReference type="NCBI Taxonomy" id="64104"/>
    <lineage>
        <taxon>Bacteria</taxon>
        <taxon>Bacillati</taxon>
        <taxon>Bacillota</taxon>
        <taxon>Bacilli</taxon>
        <taxon>Bacillales</taxon>
        <taxon>Bacillaceae</taxon>
        <taxon>Bacillus</taxon>
        <taxon>Bacillus cereus group</taxon>
    </lineage>
</organism>
<evidence type="ECO:0000256" key="8">
    <source>
        <dbReference type="ARBA" id="ARBA00023136"/>
    </source>
</evidence>
<name>A0AA91ZTC4_9BACI</name>
<evidence type="ECO:0000256" key="5">
    <source>
        <dbReference type="ARBA" id="ARBA00022692"/>
    </source>
</evidence>
<dbReference type="PANTHER" id="PTHR30330:SF7">
    <property type="entry name" value="SODIUM_PROTON-DEPENDENT ALANINE CARRIER PROTEIN YRBD-RELATED"/>
    <property type="match status" value="1"/>
</dbReference>
<dbReference type="NCBIfam" id="TIGR00835">
    <property type="entry name" value="agcS"/>
    <property type="match status" value="1"/>
</dbReference>
<comment type="similarity">
    <text evidence="2 9">Belongs to the alanine or glycine:cation symporter (AGCS) (TC 2.A.25) family.</text>
</comment>
<evidence type="ECO:0000313" key="11">
    <source>
        <dbReference type="Proteomes" id="UP000221020"/>
    </source>
</evidence>
<evidence type="ECO:0000256" key="4">
    <source>
        <dbReference type="ARBA" id="ARBA00022475"/>
    </source>
</evidence>
<evidence type="ECO:0000256" key="3">
    <source>
        <dbReference type="ARBA" id="ARBA00022448"/>
    </source>
</evidence>
<dbReference type="EMBL" id="NVOR01000031">
    <property type="protein sequence ID" value="PED82616.1"/>
    <property type="molecule type" value="Genomic_DNA"/>
</dbReference>
<feature type="transmembrane region" description="Helical" evidence="9">
    <location>
        <begin position="174"/>
        <end position="193"/>
    </location>
</feature>
<evidence type="ECO:0000313" key="10">
    <source>
        <dbReference type="EMBL" id="PED82616.1"/>
    </source>
</evidence>
<dbReference type="PRINTS" id="PR00175">
    <property type="entry name" value="NAALASMPORT"/>
</dbReference>
<dbReference type="PANTHER" id="PTHR30330">
    <property type="entry name" value="AGSS FAMILY TRANSPORTER, SODIUM-ALANINE"/>
    <property type="match status" value="1"/>
</dbReference>
<feature type="transmembrane region" description="Helical" evidence="9">
    <location>
        <begin position="205"/>
        <end position="225"/>
    </location>
</feature>
<feature type="transmembrane region" description="Helical" evidence="9">
    <location>
        <begin position="231"/>
        <end position="256"/>
    </location>
</feature>
<evidence type="ECO:0000256" key="6">
    <source>
        <dbReference type="ARBA" id="ARBA00022847"/>
    </source>
</evidence>
<dbReference type="Proteomes" id="UP000221020">
    <property type="component" value="Unassembled WGS sequence"/>
</dbReference>
<feature type="transmembrane region" description="Helical" evidence="9">
    <location>
        <begin position="92"/>
        <end position="115"/>
    </location>
</feature>
<feature type="transmembrane region" description="Helical" evidence="9">
    <location>
        <begin position="354"/>
        <end position="374"/>
    </location>
</feature>
<evidence type="ECO:0000256" key="2">
    <source>
        <dbReference type="ARBA" id="ARBA00009261"/>
    </source>
</evidence>
<keyword evidence="8 9" id="KW-0472">Membrane</keyword>
<proteinExistence type="inferred from homology"/>
<feature type="transmembrane region" description="Helical" evidence="9">
    <location>
        <begin position="135"/>
        <end position="154"/>
    </location>
</feature>
<keyword evidence="6 9" id="KW-0769">Symport</keyword>
<dbReference type="AlphaFoldDB" id="A0AA91ZTC4"/>
<accession>A0AA91ZTC4</accession>
<keyword evidence="4 9" id="KW-1003">Cell membrane</keyword>
<feature type="transmembrane region" description="Helical" evidence="9">
    <location>
        <begin position="56"/>
        <end position="86"/>
    </location>
</feature>
<dbReference type="GO" id="GO:0005886">
    <property type="term" value="C:plasma membrane"/>
    <property type="evidence" value="ECO:0007669"/>
    <property type="project" value="UniProtKB-SubCell"/>
</dbReference>
<dbReference type="Gene3D" id="1.20.1740.10">
    <property type="entry name" value="Amino acid/polyamine transporter I"/>
    <property type="match status" value="1"/>
</dbReference>
<evidence type="ECO:0000256" key="9">
    <source>
        <dbReference type="RuleBase" id="RU363064"/>
    </source>
</evidence>
<feature type="transmembrane region" description="Helical" evidence="9">
    <location>
        <begin position="295"/>
        <end position="319"/>
    </location>
</feature>
<feature type="transmembrane region" description="Helical" evidence="9">
    <location>
        <begin position="12"/>
        <end position="35"/>
    </location>
</feature>
<feature type="transmembrane region" description="Helical" evidence="9">
    <location>
        <begin position="394"/>
        <end position="415"/>
    </location>
</feature>
<evidence type="ECO:0000256" key="7">
    <source>
        <dbReference type="ARBA" id="ARBA00022989"/>
    </source>
</evidence>
<dbReference type="FunFam" id="1.20.1740.10:FF:000004">
    <property type="entry name" value="Sodium:alanine symporter family protein"/>
    <property type="match status" value="1"/>
</dbReference>
<feature type="transmembrane region" description="Helical" evidence="9">
    <location>
        <begin position="421"/>
        <end position="441"/>
    </location>
</feature>
<dbReference type="Pfam" id="PF01235">
    <property type="entry name" value="Na_Ala_symp"/>
    <property type="match status" value="1"/>
</dbReference>
<sequence length="496" mass="53606">MEKLIEWLVGQVWSIGLVVFALGAGVYFTIATRFLQIRYFKEMIKLLFEGKSSETGISSFQAFCLALSGRVGIGNIAGVATAIAFGGPGAVFWMWVMALLGAASAFVESTLAQLYKSKVGNEYRGGTPYFIEKGLKVKWFAVVVAIVVTISYGVLLPGIQSSSIAVGFENSSGVSKYITGILLVILLAAIIFGGVKRIAIVSQTLVPFMAIGYVVVTCIVLIANVTEIPHMFALIFSSAFGINEMFGGIVGAAIAWGVKRAVFSNVAGVGEATYSSAAAEVSHPAKQGLVQAFSVYIDTIVVCTATALMILITGMYNVIPDGKDAIVKTMGNVEPGPIYTQQAVETVVTGFGPLFVSIAIFFFAFTTLLAYYYIAETTLTYLDHKLKLKWLKTVLKIGFLIMVYIGSVESASLLWNLGDLGIGSMAWLNLLAILLLSKTALKVLRDYETQKKEGKDPVFNPKKVGIEGVEFWEERCKEVKDKTSKKSVPIDESIKF</sequence>
<comment type="subcellular location">
    <subcellularLocation>
        <location evidence="1 9">Cell membrane</location>
        <topology evidence="1 9">Multi-pass membrane protein</topology>
    </subcellularLocation>
</comment>
<dbReference type="RefSeq" id="WP_097898275.1">
    <property type="nucleotide sequence ID" value="NZ_NVOR01000031.1"/>
</dbReference>
<comment type="caution">
    <text evidence="10">The sequence shown here is derived from an EMBL/GenBank/DDBJ whole genome shotgun (WGS) entry which is preliminary data.</text>
</comment>
<protein>
    <submittedName>
        <fullName evidence="10">Sodium:alanine symporter</fullName>
    </submittedName>
</protein>
<keyword evidence="7 9" id="KW-1133">Transmembrane helix</keyword>
<reference evidence="10 11" key="1">
    <citation type="submission" date="2017-09" db="EMBL/GenBank/DDBJ databases">
        <title>Large-scale bioinformatics analysis of Bacillus genomes uncovers conserved roles of natural products in bacterial physiology.</title>
        <authorList>
            <consortium name="Agbiome Team Llc"/>
            <person name="Bleich R.M."/>
            <person name="Grubbs K.J."/>
            <person name="Santa Maria K.C."/>
            <person name="Allen S.E."/>
            <person name="Farag S."/>
            <person name="Shank E.A."/>
            <person name="Bowers A."/>
        </authorList>
    </citation>
    <scope>NUCLEOTIDE SEQUENCE [LARGE SCALE GENOMIC DNA]</scope>
    <source>
        <strain evidence="10 11">AFS092012</strain>
    </source>
</reference>